<sequence>MYKAFFNLSGKVFDASAPLELTSRTSEIIKLLFQPHRTPASFHVEDFLSSKAPTHKNSSHHWVVTRCLRTIAIDTCGYEFILLITDTEFSGTSFLRSDVLSLTHEIRSVGQFSAQLRIEDQ</sequence>
<proteinExistence type="predicted"/>
<gene>
    <name evidence="1" type="ORF">T4D_8904</name>
</gene>
<evidence type="ECO:0000313" key="2">
    <source>
        <dbReference type="Proteomes" id="UP000054995"/>
    </source>
</evidence>
<keyword evidence="2" id="KW-1185">Reference proteome</keyword>
<evidence type="ECO:0000313" key="1">
    <source>
        <dbReference type="EMBL" id="KRY88721.1"/>
    </source>
</evidence>
<reference evidence="1 2" key="1">
    <citation type="submission" date="2015-01" db="EMBL/GenBank/DDBJ databases">
        <title>Evolution of Trichinella species and genotypes.</title>
        <authorList>
            <person name="Korhonen P.K."/>
            <person name="Edoardo P."/>
            <person name="Giuseppe L.R."/>
            <person name="Gasser R.B."/>
        </authorList>
    </citation>
    <scope>NUCLEOTIDE SEQUENCE [LARGE SCALE GENOMIC DNA]</scope>
    <source>
        <strain evidence="1">ISS470</strain>
    </source>
</reference>
<dbReference type="AlphaFoldDB" id="A0A0V1FSB4"/>
<name>A0A0V1FSB4_TRIPS</name>
<accession>A0A0V1FSB4</accession>
<comment type="caution">
    <text evidence="1">The sequence shown here is derived from an EMBL/GenBank/DDBJ whole genome shotgun (WGS) entry which is preliminary data.</text>
</comment>
<dbReference type="Proteomes" id="UP000054995">
    <property type="component" value="Unassembled WGS sequence"/>
</dbReference>
<dbReference type="EMBL" id="JYDT01000039">
    <property type="protein sequence ID" value="KRY88721.1"/>
    <property type="molecule type" value="Genomic_DNA"/>
</dbReference>
<protein>
    <submittedName>
        <fullName evidence="1">Uncharacterized protein</fullName>
    </submittedName>
</protein>
<organism evidence="1 2">
    <name type="scientific">Trichinella pseudospiralis</name>
    <name type="common">Parasitic roundworm</name>
    <dbReference type="NCBI Taxonomy" id="6337"/>
    <lineage>
        <taxon>Eukaryota</taxon>
        <taxon>Metazoa</taxon>
        <taxon>Ecdysozoa</taxon>
        <taxon>Nematoda</taxon>
        <taxon>Enoplea</taxon>
        <taxon>Dorylaimia</taxon>
        <taxon>Trichinellida</taxon>
        <taxon>Trichinellidae</taxon>
        <taxon>Trichinella</taxon>
    </lineage>
</organism>